<protein>
    <submittedName>
        <fullName evidence="2">Uncharacterized protein</fullName>
    </submittedName>
</protein>
<feature type="transmembrane region" description="Helical" evidence="1">
    <location>
        <begin position="79"/>
        <end position="100"/>
    </location>
</feature>
<feature type="transmembrane region" description="Helical" evidence="1">
    <location>
        <begin position="6"/>
        <end position="24"/>
    </location>
</feature>
<name>A0ABU6RW43_9FABA</name>
<accession>A0ABU6RW43</accession>
<evidence type="ECO:0000313" key="3">
    <source>
        <dbReference type="Proteomes" id="UP001341840"/>
    </source>
</evidence>
<gene>
    <name evidence="2" type="ORF">PIB30_096819</name>
</gene>
<keyword evidence="1" id="KW-1133">Transmembrane helix</keyword>
<dbReference type="EMBL" id="JASCZI010032537">
    <property type="protein sequence ID" value="MED6128346.1"/>
    <property type="molecule type" value="Genomic_DNA"/>
</dbReference>
<organism evidence="2 3">
    <name type="scientific">Stylosanthes scabra</name>
    <dbReference type="NCBI Taxonomy" id="79078"/>
    <lineage>
        <taxon>Eukaryota</taxon>
        <taxon>Viridiplantae</taxon>
        <taxon>Streptophyta</taxon>
        <taxon>Embryophyta</taxon>
        <taxon>Tracheophyta</taxon>
        <taxon>Spermatophyta</taxon>
        <taxon>Magnoliopsida</taxon>
        <taxon>eudicotyledons</taxon>
        <taxon>Gunneridae</taxon>
        <taxon>Pentapetalae</taxon>
        <taxon>rosids</taxon>
        <taxon>fabids</taxon>
        <taxon>Fabales</taxon>
        <taxon>Fabaceae</taxon>
        <taxon>Papilionoideae</taxon>
        <taxon>50 kb inversion clade</taxon>
        <taxon>dalbergioids sensu lato</taxon>
        <taxon>Dalbergieae</taxon>
        <taxon>Pterocarpus clade</taxon>
        <taxon>Stylosanthes</taxon>
    </lineage>
</organism>
<evidence type="ECO:0000256" key="1">
    <source>
        <dbReference type="SAM" id="Phobius"/>
    </source>
</evidence>
<reference evidence="2 3" key="1">
    <citation type="journal article" date="2023" name="Plants (Basel)">
        <title>Bridging the Gap: Combining Genomics and Transcriptomics Approaches to Understand Stylosanthes scabra, an Orphan Legume from the Brazilian Caatinga.</title>
        <authorList>
            <person name="Ferreira-Neto J.R.C."/>
            <person name="da Silva M.D."/>
            <person name="Binneck E."/>
            <person name="de Melo N.F."/>
            <person name="da Silva R.H."/>
            <person name="de Melo A.L.T.M."/>
            <person name="Pandolfi V."/>
            <person name="Bustamante F.O."/>
            <person name="Brasileiro-Vidal A.C."/>
            <person name="Benko-Iseppon A.M."/>
        </authorList>
    </citation>
    <scope>NUCLEOTIDE SEQUENCE [LARGE SCALE GENOMIC DNA]</scope>
    <source>
        <tissue evidence="2">Leaves</tissue>
    </source>
</reference>
<sequence>MLWRASPHIFLCVDLLIFFQLLLLQVQDQCSFFQWAYTDLDPLTLELSKYKRKVGLLKLRAIAAAWRLKALIIFGKLDWFLFIVIWFRWGVSCLSLHPFLPN</sequence>
<keyword evidence="3" id="KW-1185">Reference proteome</keyword>
<dbReference type="Proteomes" id="UP001341840">
    <property type="component" value="Unassembled WGS sequence"/>
</dbReference>
<keyword evidence="1" id="KW-0812">Transmembrane</keyword>
<keyword evidence="1" id="KW-0472">Membrane</keyword>
<proteinExistence type="predicted"/>
<comment type="caution">
    <text evidence="2">The sequence shown here is derived from an EMBL/GenBank/DDBJ whole genome shotgun (WGS) entry which is preliminary data.</text>
</comment>
<evidence type="ECO:0000313" key="2">
    <source>
        <dbReference type="EMBL" id="MED6128346.1"/>
    </source>
</evidence>